<gene>
    <name evidence="1" type="ORF">EZS27_037733</name>
</gene>
<dbReference type="AlphaFoldDB" id="A0A5J4PS26"/>
<keyword evidence="1" id="KW-0413">Isomerase</keyword>
<sequence>RKICAIVKLKTRVNGHKATITDDYQNLKDIVIAKRQEEIIQKWIRDKQQRTYIRINDNWKNCSFKYPGWIKE</sequence>
<protein>
    <submittedName>
        <fullName evidence="1">Chaperone SurA</fullName>
        <ecNumber evidence="1">5.2.1.8</ecNumber>
    </submittedName>
</protein>
<reference evidence="1" key="1">
    <citation type="submission" date="2019-03" db="EMBL/GenBank/DDBJ databases">
        <title>Single cell metagenomics reveals metabolic interactions within the superorganism composed of flagellate Streblomastix strix and complex community of Bacteroidetes bacteria on its surface.</title>
        <authorList>
            <person name="Treitli S.C."/>
            <person name="Kolisko M."/>
            <person name="Husnik F."/>
            <person name="Keeling P."/>
            <person name="Hampl V."/>
        </authorList>
    </citation>
    <scope>NUCLEOTIDE SEQUENCE</scope>
    <source>
        <strain evidence="1">STM</strain>
    </source>
</reference>
<feature type="non-terminal residue" evidence="1">
    <location>
        <position position="1"/>
    </location>
</feature>
<organism evidence="1">
    <name type="scientific">termite gut metagenome</name>
    <dbReference type="NCBI Taxonomy" id="433724"/>
    <lineage>
        <taxon>unclassified sequences</taxon>
        <taxon>metagenomes</taxon>
        <taxon>organismal metagenomes</taxon>
    </lineage>
</organism>
<name>A0A5J4PS26_9ZZZZ</name>
<dbReference type="GO" id="GO:0003755">
    <property type="term" value="F:peptidyl-prolyl cis-trans isomerase activity"/>
    <property type="evidence" value="ECO:0007669"/>
    <property type="project" value="UniProtKB-EC"/>
</dbReference>
<dbReference type="EC" id="5.2.1.8" evidence="1"/>
<comment type="caution">
    <text evidence="1">The sequence shown here is derived from an EMBL/GenBank/DDBJ whole genome shotgun (WGS) entry which is preliminary data.</text>
</comment>
<accession>A0A5J4PS26</accession>
<proteinExistence type="predicted"/>
<dbReference type="EMBL" id="SNRY01007113">
    <property type="protein sequence ID" value="KAA6311073.1"/>
    <property type="molecule type" value="Genomic_DNA"/>
</dbReference>
<evidence type="ECO:0000313" key="1">
    <source>
        <dbReference type="EMBL" id="KAA6311073.1"/>
    </source>
</evidence>